<feature type="compositionally biased region" description="Polar residues" evidence="2">
    <location>
        <begin position="482"/>
        <end position="494"/>
    </location>
</feature>
<evidence type="ECO:0000256" key="1">
    <source>
        <dbReference type="SAM" id="Coils"/>
    </source>
</evidence>
<accession>A0A6G1I2J7</accession>
<feature type="compositionally biased region" description="Basic and acidic residues" evidence="2">
    <location>
        <begin position="148"/>
        <end position="164"/>
    </location>
</feature>
<sequence>MSFERDRSRDRDILTSKVSAEHIRSIPMWDSSDPDRAPPPLPMNPGSPSVPRAGVSGPIAAMQAALENKAREATSPAPYVSNPSPSKSAAHRRLQSLQTPSVRDLRYSLDPANATRSPDRSPERPGSSMRNIQSSHAHAVQPPPGLFARDRSRDRDQLERDRDIFNSSPEKSPRATTPTPNPRDILRDNRSARSNSRPPQRPILGESSPSSATMIALQTMSVRDFNEPLSERVNGVKNKTGDSDNNESKAARRRMDDFPEPIGAISSQILSLTTICTNLQREMAQLSRRSKDNATDLISLKEATNSRDEDIRRSLRQLLESINAGRAAVDAANQAHPIPAGPARQPYHHVHPHVTPPPHAKTFASPGVQPSPAVEAQHFIGPINYSLDGSAGIAMLEKIMREMSTKEGQERLLVQLSGLLDKASQESSETARKVAELLDFIKTQGGNGALVKSRTTTPVATPEQSIPVPETPSPSTKRSKSESPTPTQAGPLTRTTRDVQFSPLKGSPGESAKPYSSPKAADFVSDEMIKLLKKIRDGVTASGSIMGDLKSSQRDLRGDILHMGQELARKIDEARKPAGTARAIEDGSGKQDIARIVQEGLAELKEHLDTVMREKRRQSGGSVTSRTTVDSREVYDVVKHALAERGLDFDSPTPTQSVAPIVEGLDKEAILEAVKEAYEEYKPNIELQQFGLERDEILHCLKEGLEEYRTKADAPPSISRDEMMDAIHAAMEDFKPPPPIDEGRELREEVLTAVRECLDEFRPSLALTKVPSEKDRDRELDVTREVVLDAVRAGMASSGTGPSAPKELQISRDELYDAIKAALESSGSPLGQYGEQVVNQLHALVQEMRAEFKDYSTANGRDTEQVLDAMKDGLETLRGEVEAYFDRAQDVSRQDEVMDTITKGLDALRDDVQVYCAAGPQGENALNKAELLSYIKSEFEHLHDSLGNQMVPASGSGSGSGDLEKMLGAVQSGFEDLQSKLNSSSLIAPPHAEDFNQSIKEELEHLRETLATTLARSTSDDDKDDMIDTVRETVESMIGQLGKEQGEAANQHLSIIQGEIEHLREAIATTMTNDKDEDLMASFQAALESLHERLVTSQADASRESLHAVQESLSGMQTELERLNSTLGNSMVRGTPTEDKEQILEALRSTIAAVREAADGSSGTAINEATLDALRREFESLRSGISTTIGRAASKSDTDELVDTIRLGLDDLRAHLDKKIDNPDPFMRITSEVLDALNEGIDGLKTDVAKMLEKPNDMSVSYEILDTLKEGLASLREDMDKLKSAQRDFEDRTETRVETRAHSPAPTGHEIVLAEGPEESTSREVAPALSVPRFDAPENMLQRNDIEKMEVILSQMQSKIESIDINVQETPAPPMVQMEAPEDMVRKADLEGIEAVLHEIKDIKDTFDLLAAKELDKEALPKKEDIDAIETLVINAKETQATREQIESLDALLKSTREAVDDVSARMDDKIASKEDLAVIEVLVQDAKAVIDDIRSQAAQFAEEEQADKVGKKDLDVIGLLCLEIKDKIAGLDLPEPDSLPNKADVEQLIGLVNDFRESHDKLKDNYETDIAVTAKAFDDRRKEAEDIIAAVGLVRSFMDDVKEELKSKLDTSSIDVSALGENMKALEEAIGSSFNVKADVNELMEIVSREFERMSGAHEDAKLDRERKTEQMHEKQNEIKDMLLEEISAKLEDKFGAIMLKYEEAQTAAANQVLAMEERAAEQAGVMTNTKDVADELKLSVDTLGCSITTMETTFRDVAGKISEESQTVFMKLDEGFSKIDDIETRTAAQEEHDLTRQEVSKALTAITGLQGEVTEFNPKVLSTLQEVLTVINSHYEQTREATEHTRSLTDEIKNSFTALPALMPPPPPVAEVKEYDDTLVQDKLDQLMTHVAEAKEASTQLDRLDKIHHQVMVTAAEFSDFVALQTRLITEGHESKEKEVEETTRLLERRLAEKEHVESDVEKLRKEKEELSLIVERLHEEKESLLNQKARLSADVSAVQTALTIRKEELHQMDAKAEILEKRILDGIINQSRVYTAHKGSKSVHSRNGSSDQPSPAAQGLSLAIKNRSSPARRAGGPLAGGAATGRRIFSANYASNQQPSFESNVMNTGGVKRSQSVRNSTGMRKVSTLSDKGDKRRSFGGAISEDKENDEYLDAIDSEDEQDEHDVTGSFADEHEHYGHEEGTNGSIVGSETDAERRISAGQMTDSGASYETGYLTGTESDRRSSYGSTAKGVVAMASRSMADFADVADASKMVVYAPPSDSGLGADLPPDHETD</sequence>
<feature type="coiled-coil region" evidence="1">
    <location>
        <begin position="1659"/>
        <end position="1686"/>
    </location>
</feature>
<dbReference type="OrthoDB" id="5423371at2759"/>
<feature type="compositionally biased region" description="Polar residues" evidence="2">
    <location>
        <begin position="2103"/>
        <end position="2133"/>
    </location>
</feature>
<feature type="region of interest" description="Disordered" evidence="2">
    <location>
        <begin position="448"/>
        <end position="520"/>
    </location>
</feature>
<feature type="region of interest" description="Disordered" evidence="2">
    <location>
        <begin position="231"/>
        <end position="253"/>
    </location>
</feature>
<feature type="compositionally biased region" description="Polar residues" evidence="2">
    <location>
        <begin position="453"/>
        <end position="464"/>
    </location>
</feature>
<evidence type="ECO:0000313" key="4">
    <source>
        <dbReference type="Proteomes" id="UP000799640"/>
    </source>
</evidence>
<feature type="region of interest" description="Disordered" evidence="2">
    <location>
        <begin position="23"/>
        <end position="211"/>
    </location>
</feature>
<feature type="region of interest" description="Disordered" evidence="2">
    <location>
        <begin position="1284"/>
        <end position="1304"/>
    </location>
</feature>
<dbReference type="Proteomes" id="UP000799640">
    <property type="component" value="Unassembled WGS sequence"/>
</dbReference>
<name>A0A6G1I2J7_9PEZI</name>
<evidence type="ECO:0000256" key="2">
    <source>
        <dbReference type="SAM" id="MobiDB-lite"/>
    </source>
</evidence>
<evidence type="ECO:0008006" key="5">
    <source>
        <dbReference type="Google" id="ProtNLM"/>
    </source>
</evidence>
<feature type="region of interest" description="Disordered" evidence="2">
    <location>
        <begin position="338"/>
        <end position="370"/>
    </location>
</feature>
<feature type="region of interest" description="Disordered" evidence="2">
    <location>
        <begin position="2103"/>
        <end position="2150"/>
    </location>
</feature>
<dbReference type="Gene3D" id="1.20.120.20">
    <property type="entry name" value="Apolipoprotein"/>
    <property type="match status" value="1"/>
</dbReference>
<reference evidence="3" key="1">
    <citation type="journal article" date="2020" name="Stud. Mycol.">
        <title>101 Dothideomycetes genomes: a test case for predicting lifestyles and emergence of pathogens.</title>
        <authorList>
            <person name="Haridas S."/>
            <person name="Albert R."/>
            <person name="Binder M."/>
            <person name="Bloem J."/>
            <person name="Labutti K."/>
            <person name="Salamov A."/>
            <person name="Andreopoulos B."/>
            <person name="Baker S."/>
            <person name="Barry K."/>
            <person name="Bills G."/>
            <person name="Bluhm B."/>
            <person name="Cannon C."/>
            <person name="Castanera R."/>
            <person name="Culley D."/>
            <person name="Daum C."/>
            <person name="Ezra D."/>
            <person name="Gonzalez J."/>
            <person name="Henrissat B."/>
            <person name="Kuo A."/>
            <person name="Liang C."/>
            <person name="Lipzen A."/>
            <person name="Lutzoni F."/>
            <person name="Magnuson J."/>
            <person name="Mondo S."/>
            <person name="Nolan M."/>
            <person name="Ohm R."/>
            <person name="Pangilinan J."/>
            <person name="Park H.-J."/>
            <person name="Ramirez L."/>
            <person name="Alfaro M."/>
            <person name="Sun H."/>
            <person name="Tritt A."/>
            <person name="Yoshinaga Y."/>
            <person name="Zwiers L.-H."/>
            <person name="Turgeon B."/>
            <person name="Goodwin S."/>
            <person name="Spatafora J."/>
            <person name="Crous P."/>
            <person name="Grigoriev I."/>
        </authorList>
    </citation>
    <scope>NUCLEOTIDE SEQUENCE</scope>
    <source>
        <strain evidence="3">CBS 262.69</strain>
    </source>
</reference>
<feature type="compositionally biased region" description="Basic and acidic residues" evidence="2">
    <location>
        <begin position="239"/>
        <end position="253"/>
    </location>
</feature>
<protein>
    <recommendedName>
        <fullName evidence="5">Chromosome segregation ATPase family protein</fullName>
    </recommendedName>
</protein>
<evidence type="ECO:0000313" key="3">
    <source>
        <dbReference type="EMBL" id="KAF2402346.1"/>
    </source>
</evidence>
<dbReference type="EMBL" id="ML996691">
    <property type="protein sequence ID" value="KAF2402346.1"/>
    <property type="molecule type" value="Genomic_DNA"/>
</dbReference>
<feature type="compositionally biased region" description="Basic and acidic residues" evidence="2">
    <location>
        <begin position="1284"/>
        <end position="1301"/>
    </location>
</feature>
<keyword evidence="4" id="KW-1185">Reference proteome</keyword>
<proteinExistence type="predicted"/>
<feature type="region of interest" description="Disordered" evidence="2">
    <location>
        <begin position="2041"/>
        <end position="2061"/>
    </location>
</feature>
<gene>
    <name evidence="3" type="ORF">EJ06DRAFT_335052</name>
</gene>
<feature type="compositionally biased region" description="Polar residues" evidence="2">
    <location>
        <begin position="165"/>
        <end position="178"/>
    </location>
</feature>
<organism evidence="3 4">
    <name type="scientific">Trichodelitschia bisporula</name>
    <dbReference type="NCBI Taxonomy" id="703511"/>
    <lineage>
        <taxon>Eukaryota</taxon>
        <taxon>Fungi</taxon>
        <taxon>Dikarya</taxon>
        <taxon>Ascomycota</taxon>
        <taxon>Pezizomycotina</taxon>
        <taxon>Dothideomycetes</taxon>
        <taxon>Dothideomycetes incertae sedis</taxon>
        <taxon>Phaeotrichales</taxon>
        <taxon>Phaeotrichaceae</taxon>
        <taxon>Trichodelitschia</taxon>
    </lineage>
</organism>
<keyword evidence="1" id="KW-0175">Coiled coil</keyword>
<feature type="region of interest" description="Disordered" evidence="2">
    <location>
        <begin position="2203"/>
        <end position="2232"/>
    </location>
</feature>
<feature type="compositionally biased region" description="Polar residues" evidence="2">
    <location>
        <begin position="2048"/>
        <end position="2058"/>
    </location>
</feature>
<dbReference type="PANTHER" id="PTHR23159">
    <property type="entry name" value="CENTROSOMAL PROTEIN 2"/>
    <property type="match status" value="1"/>
</dbReference>
<feature type="coiled-coil region" evidence="1">
    <location>
        <begin position="1949"/>
        <end position="1997"/>
    </location>
</feature>
<dbReference type="PANTHER" id="PTHR23159:SF60">
    <property type="entry name" value="SPINDLE ASSEMBLY ABNORMAL PROTEIN 4"/>
    <property type="match status" value="1"/>
</dbReference>